<dbReference type="Pfam" id="PF01885">
    <property type="entry name" value="PTS_2-RNA"/>
    <property type="match status" value="1"/>
</dbReference>
<protein>
    <recommendedName>
        <fullName evidence="2">2'-phosphotransferase</fullName>
    </recommendedName>
</protein>
<proteinExistence type="predicted"/>
<evidence type="ECO:0008006" key="2">
    <source>
        <dbReference type="Google" id="ProtNLM"/>
    </source>
</evidence>
<dbReference type="EMBL" id="UINC01000794">
    <property type="protein sequence ID" value="SUZ61306.1"/>
    <property type="molecule type" value="Genomic_DNA"/>
</dbReference>
<gene>
    <name evidence="1" type="ORF">METZ01_LOCUS14160</name>
</gene>
<reference evidence="1" key="1">
    <citation type="submission" date="2018-05" db="EMBL/GenBank/DDBJ databases">
        <authorList>
            <person name="Lanie J.A."/>
            <person name="Ng W.-L."/>
            <person name="Kazmierczak K.M."/>
            <person name="Andrzejewski T.M."/>
            <person name="Davidsen T.M."/>
            <person name="Wayne K.J."/>
            <person name="Tettelin H."/>
            <person name="Glass J.I."/>
            <person name="Rusch D."/>
            <person name="Podicherti R."/>
            <person name="Tsui H.-C.T."/>
            <person name="Winkler M.E."/>
        </authorList>
    </citation>
    <scope>NUCLEOTIDE SEQUENCE</scope>
</reference>
<dbReference type="PANTHER" id="PTHR12684">
    <property type="entry name" value="PUTATIVE PHOSPHOTRANSFERASE"/>
    <property type="match status" value="1"/>
</dbReference>
<sequence length="199" mass="23412">MSNQIKGNKISKTLSYILRHGALKYNIDIDKYGYIKIDDILKLSQFKNKTLDDIFEIVYDDSRGRYTIKESLDTFYIKANHGHSILIPNSPIKKILNTNSYKVLSYECTYQEWVLIKDCKGIRRKKIELKVPKNNYNKVYIRYNKSVIIHINLEKALAHGMEFKIYSNRKILTQGLNGFIPIDFFAKVYDIKSDSFFVF</sequence>
<accession>A0A381P2Y7</accession>
<dbReference type="GO" id="GO:0000215">
    <property type="term" value="F:tRNA 2'-phosphotransferase activity"/>
    <property type="evidence" value="ECO:0007669"/>
    <property type="project" value="TreeGrafter"/>
</dbReference>
<dbReference type="SUPFAM" id="SSF56399">
    <property type="entry name" value="ADP-ribosylation"/>
    <property type="match status" value="1"/>
</dbReference>
<dbReference type="InterPro" id="IPR002745">
    <property type="entry name" value="Ptrans_KptA/Tpt1"/>
</dbReference>
<dbReference type="Gene3D" id="1.10.10.970">
    <property type="entry name" value="RNA 2'-phosphotransferase, Tpt1/KptA family, N-terminal domain"/>
    <property type="match status" value="1"/>
</dbReference>
<evidence type="ECO:0000313" key="1">
    <source>
        <dbReference type="EMBL" id="SUZ61306.1"/>
    </source>
</evidence>
<dbReference type="AlphaFoldDB" id="A0A381P2Y7"/>
<dbReference type="PANTHER" id="PTHR12684:SF2">
    <property type="entry name" value="TRNA 2'-PHOSPHOTRANSFERASE 1"/>
    <property type="match status" value="1"/>
</dbReference>
<organism evidence="1">
    <name type="scientific">marine metagenome</name>
    <dbReference type="NCBI Taxonomy" id="408172"/>
    <lineage>
        <taxon>unclassified sequences</taxon>
        <taxon>metagenomes</taxon>
        <taxon>ecological metagenomes</taxon>
    </lineage>
</organism>
<dbReference type="GO" id="GO:0006388">
    <property type="term" value="P:tRNA splicing, via endonucleolytic cleavage and ligation"/>
    <property type="evidence" value="ECO:0007669"/>
    <property type="project" value="TreeGrafter"/>
</dbReference>
<dbReference type="InterPro" id="IPR042080">
    <property type="entry name" value="RNA_2'-PTrans_N"/>
</dbReference>
<name>A0A381P2Y7_9ZZZZ</name>